<sequence length="575" mass="62960">MSLSSHLRDPEAQGRETEECHTIISIISEKPDIRLSPAYSPPSANRATGDELPCYISTTPSAKRKDSVITPTDLMSFIRPKKLWLNCLASTLLAAILILAVYRPAGLASPLRTSEQDQVQFQIGFQSNTSTTTTYPDVNPLSQESPDQLSSDQISRRILDAAPVLGFYEQSHGKLSNWMANVPDHVPITSMSIPGTHDAATWNYTQATQTLLEPVTGKLPPAIAFQCQDRSLFQMLGDGIRFFDLRVGFLPDHRQLGFFHASALLSTTATLPDALLGFYKWLDDHPSETILISIKVDNATYGNPPDKGQPSSKILQLMLYELLTGSEMARNHWLQEDSKLGTLGPARGKLIFIQRIDWDEIRGSPEYKPIGIPLPPPQFNDNDGNFTIMYNPEDRARAFVEDFYNILPNPTSIQKKFELKFQAVQSHLELANSSNPDSVDQLFITFASGGALRNSPPVTPKMLAIGSGEGPSLAGSVNGRIERLIAERSSAGDGADGQPAQRLGILIFDWYHQLPNLVQAVINQNPSDTPAPPAPSLDPASPAPSLETPPPASSESQSYGYDGSNYDPDYSQSVS</sequence>
<keyword evidence="2" id="KW-0812">Transmembrane</keyword>
<reference evidence="3" key="2">
    <citation type="submission" date="2016-05" db="EMBL/GenBank/DDBJ databases">
        <title>Comparative analysis highlights variable genome content of wheat rusts and divergence of the mating loci.</title>
        <authorList>
            <person name="Cuomo C.A."/>
            <person name="Bakkeren G."/>
            <person name="Szabo L."/>
            <person name="Khalil H."/>
            <person name="Joly D."/>
            <person name="Goldberg J."/>
            <person name="Young S."/>
            <person name="Zeng Q."/>
            <person name="Fellers J."/>
        </authorList>
    </citation>
    <scope>NUCLEOTIDE SEQUENCE [LARGE SCALE GENOMIC DNA]</scope>
    <source>
        <strain evidence="3">1-1 BBBD Race 1</strain>
    </source>
</reference>
<name>A0A0C4F6B0_PUCT1</name>
<reference evidence="4" key="4">
    <citation type="submission" date="2025-05" db="UniProtKB">
        <authorList>
            <consortium name="EnsemblFungi"/>
        </authorList>
    </citation>
    <scope>IDENTIFICATION</scope>
    <source>
        <strain evidence="4">isolate 1-1 / race 1 (BBBD)</strain>
    </source>
</reference>
<dbReference type="InterPro" id="IPR051057">
    <property type="entry name" value="PI-PLC_domain"/>
</dbReference>
<feature type="compositionally biased region" description="Low complexity" evidence="1">
    <location>
        <begin position="537"/>
        <end position="546"/>
    </location>
</feature>
<reference evidence="4 5" key="3">
    <citation type="journal article" date="2017" name="G3 (Bethesda)">
        <title>Comparative analysis highlights variable genome content of wheat rusts and divergence of the mating loci.</title>
        <authorList>
            <person name="Cuomo C.A."/>
            <person name="Bakkeren G."/>
            <person name="Khalil H.B."/>
            <person name="Panwar V."/>
            <person name="Joly D."/>
            <person name="Linning R."/>
            <person name="Sakthikumar S."/>
            <person name="Song X."/>
            <person name="Adiconis X."/>
            <person name="Fan L."/>
            <person name="Goldberg J.M."/>
            <person name="Levin J.Z."/>
            <person name="Young S."/>
            <person name="Zeng Q."/>
            <person name="Anikster Y."/>
            <person name="Bruce M."/>
            <person name="Wang M."/>
            <person name="Yin C."/>
            <person name="McCallum B."/>
            <person name="Szabo L.J."/>
            <person name="Hulbert S."/>
            <person name="Chen X."/>
            <person name="Fellers J.P."/>
        </authorList>
    </citation>
    <scope>NUCLEOTIDE SEQUENCE</scope>
    <source>
        <strain evidence="5">Isolate 1-1 / race 1 (BBBD)</strain>
        <strain evidence="4">isolate 1-1 / race 1 (BBBD)</strain>
    </source>
</reference>
<evidence type="ECO:0008006" key="6">
    <source>
        <dbReference type="Google" id="ProtNLM"/>
    </source>
</evidence>
<feature type="region of interest" description="Disordered" evidence="1">
    <location>
        <begin position="523"/>
        <end position="575"/>
    </location>
</feature>
<feature type="transmembrane region" description="Helical" evidence="2">
    <location>
        <begin position="83"/>
        <end position="102"/>
    </location>
</feature>
<organism evidence="3">
    <name type="scientific">Puccinia triticina (isolate 1-1 / race 1 (BBBD))</name>
    <name type="common">Brown leaf rust fungus</name>
    <dbReference type="NCBI Taxonomy" id="630390"/>
    <lineage>
        <taxon>Eukaryota</taxon>
        <taxon>Fungi</taxon>
        <taxon>Dikarya</taxon>
        <taxon>Basidiomycota</taxon>
        <taxon>Pucciniomycotina</taxon>
        <taxon>Pucciniomycetes</taxon>
        <taxon>Pucciniales</taxon>
        <taxon>Pucciniaceae</taxon>
        <taxon>Puccinia</taxon>
    </lineage>
</organism>
<gene>
    <name evidence="3" type="ORF">PTTG_08676</name>
</gene>
<evidence type="ECO:0000313" key="5">
    <source>
        <dbReference type="Proteomes" id="UP000005240"/>
    </source>
</evidence>
<dbReference type="EnsemblFungi" id="PTTG_08676-t43_1">
    <property type="protein sequence ID" value="PTTG_08676-t43_1-p1"/>
    <property type="gene ID" value="PTTG_08676"/>
</dbReference>
<dbReference type="PANTHER" id="PTHR13593">
    <property type="match status" value="1"/>
</dbReference>
<protein>
    <recommendedName>
        <fullName evidence="6">Phosphatidylinositol-specific phospholipase C X domain-containing protein</fullName>
    </recommendedName>
</protein>
<keyword evidence="2" id="KW-1133">Transmembrane helix</keyword>
<reference evidence="3" key="1">
    <citation type="submission" date="2009-11" db="EMBL/GenBank/DDBJ databases">
        <authorList>
            <consortium name="The Broad Institute Genome Sequencing Platform"/>
            <person name="Ward D."/>
            <person name="Feldgarden M."/>
            <person name="Earl A."/>
            <person name="Young S.K."/>
            <person name="Zeng Q."/>
            <person name="Koehrsen M."/>
            <person name="Alvarado L."/>
            <person name="Berlin A."/>
            <person name="Bochicchio J."/>
            <person name="Borenstein D."/>
            <person name="Chapman S.B."/>
            <person name="Chen Z."/>
            <person name="Engels R."/>
            <person name="Freedman E."/>
            <person name="Gellesch M."/>
            <person name="Goldberg J."/>
            <person name="Griggs A."/>
            <person name="Gujja S."/>
            <person name="Heilman E."/>
            <person name="Heiman D."/>
            <person name="Hepburn T."/>
            <person name="Howarth C."/>
            <person name="Jen D."/>
            <person name="Larson L."/>
            <person name="Lewis B."/>
            <person name="Mehta T."/>
            <person name="Park D."/>
            <person name="Pearson M."/>
            <person name="Roberts A."/>
            <person name="Saif S."/>
            <person name="Shea T."/>
            <person name="Shenoy N."/>
            <person name="Sisk P."/>
            <person name="Stolte C."/>
            <person name="Sykes S."/>
            <person name="Thomson T."/>
            <person name="Walk T."/>
            <person name="White J."/>
            <person name="Yandava C."/>
            <person name="Izard J."/>
            <person name="Baranova O.V."/>
            <person name="Blanton J.M."/>
            <person name="Tanner A.C."/>
            <person name="Dewhirst F.E."/>
            <person name="Haas B."/>
            <person name="Nusbaum C."/>
            <person name="Birren B."/>
        </authorList>
    </citation>
    <scope>NUCLEOTIDE SEQUENCE [LARGE SCALE GENOMIC DNA]</scope>
    <source>
        <strain evidence="3">1-1 BBBD Race 1</strain>
    </source>
</reference>
<dbReference type="GO" id="GO:0008081">
    <property type="term" value="F:phosphoric diester hydrolase activity"/>
    <property type="evidence" value="ECO:0007669"/>
    <property type="project" value="InterPro"/>
</dbReference>
<dbReference type="PANTHER" id="PTHR13593:SF116">
    <property type="entry name" value="PLC-LIKE PHOSPHODIESTERASE"/>
    <property type="match status" value="1"/>
</dbReference>
<dbReference type="GO" id="GO:0006629">
    <property type="term" value="P:lipid metabolic process"/>
    <property type="evidence" value="ECO:0007669"/>
    <property type="project" value="InterPro"/>
</dbReference>
<accession>A0A0C4F6B0</accession>
<dbReference type="OMA" id="GIVMFDF"/>
<dbReference type="EMBL" id="ADAS02000086">
    <property type="protein sequence ID" value="OAV91148.1"/>
    <property type="molecule type" value="Genomic_DNA"/>
</dbReference>
<keyword evidence="5" id="KW-1185">Reference proteome</keyword>
<evidence type="ECO:0000313" key="3">
    <source>
        <dbReference type="EMBL" id="OAV91148.1"/>
    </source>
</evidence>
<evidence type="ECO:0000256" key="1">
    <source>
        <dbReference type="SAM" id="MobiDB-lite"/>
    </source>
</evidence>
<dbReference type="PROSITE" id="PS50007">
    <property type="entry name" value="PIPLC_X_DOMAIN"/>
    <property type="match status" value="1"/>
</dbReference>
<proteinExistence type="predicted"/>
<dbReference type="STRING" id="630390.A0A0C4F6B0"/>
<evidence type="ECO:0000313" key="4">
    <source>
        <dbReference type="EnsemblFungi" id="PTTG_08676-t43_1-p1"/>
    </source>
</evidence>
<dbReference type="VEuPathDB" id="FungiDB:PTTG_08676"/>
<dbReference type="OrthoDB" id="1046782at2759"/>
<evidence type="ECO:0000256" key="2">
    <source>
        <dbReference type="SAM" id="Phobius"/>
    </source>
</evidence>
<keyword evidence="2" id="KW-0472">Membrane</keyword>
<dbReference type="SUPFAM" id="SSF51695">
    <property type="entry name" value="PLC-like phosphodiesterases"/>
    <property type="match status" value="1"/>
</dbReference>
<dbReference type="InterPro" id="IPR017946">
    <property type="entry name" value="PLC-like_Pdiesterase_TIM-brl"/>
</dbReference>
<dbReference type="Gene3D" id="3.20.20.190">
    <property type="entry name" value="Phosphatidylinositol (PI) phosphodiesterase"/>
    <property type="match status" value="1"/>
</dbReference>
<dbReference type="Proteomes" id="UP000005240">
    <property type="component" value="Unassembled WGS sequence"/>
</dbReference>
<dbReference type="AlphaFoldDB" id="A0A0C4F6B0"/>